<gene>
    <name evidence="1" type="ORF">GCM10011416_07700</name>
</gene>
<accession>A0A917HXU6</accession>
<protein>
    <recommendedName>
        <fullName evidence="3">3-oxoacyl-ACP synthase</fullName>
    </recommendedName>
</protein>
<proteinExistence type="predicted"/>
<evidence type="ECO:0000313" key="1">
    <source>
        <dbReference type="EMBL" id="GGG93112.1"/>
    </source>
</evidence>
<dbReference type="EMBL" id="BMJW01000001">
    <property type="protein sequence ID" value="GGG93112.1"/>
    <property type="molecule type" value="Genomic_DNA"/>
</dbReference>
<evidence type="ECO:0008006" key="3">
    <source>
        <dbReference type="Google" id="ProtNLM"/>
    </source>
</evidence>
<dbReference type="RefSeq" id="WP_188597949.1">
    <property type="nucleotide sequence ID" value="NZ_BMJW01000001.1"/>
</dbReference>
<keyword evidence="2" id="KW-1185">Reference proteome</keyword>
<sequence>MKLKQELFNQCEAFVNKRLQTVEDIISSNQKGLQSETKSSAGDKHETGRAMLQLEMEKAGQQLKGILQMQETLAKIDLAKKSNIAHLGSLVTTNQASFFLSISAGQLVVDGKPYFAVSVSSPIGKLLLGKKENELIRFNGKDISIISVL</sequence>
<name>A0A917HXU6_9FLAO</name>
<organism evidence="1 2">
    <name type="scientific">Polaribacter pacificus</name>
    <dbReference type="NCBI Taxonomy" id="1775173"/>
    <lineage>
        <taxon>Bacteria</taxon>
        <taxon>Pseudomonadati</taxon>
        <taxon>Bacteroidota</taxon>
        <taxon>Flavobacteriia</taxon>
        <taxon>Flavobacteriales</taxon>
        <taxon>Flavobacteriaceae</taxon>
    </lineage>
</organism>
<dbReference type="Proteomes" id="UP000633278">
    <property type="component" value="Unassembled WGS sequence"/>
</dbReference>
<evidence type="ECO:0000313" key="2">
    <source>
        <dbReference type="Proteomes" id="UP000633278"/>
    </source>
</evidence>
<reference evidence="1" key="1">
    <citation type="journal article" date="2014" name="Int. J. Syst. Evol. Microbiol.">
        <title>Complete genome sequence of Corynebacterium casei LMG S-19264T (=DSM 44701T), isolated from a smear-ripened cheese.</title>
        <authorList>
            <consortium name="US DOE Joint Genome Institute (JGI-PGF)"/>
            <person name="Walter F."/>
            <person name="Albersmeier A."/>
            <person name="Kalinowski J."/>
            <person name="Ruckert C."/>
        </authorList>
    </citation>
    <scope>NUCLEOTIDE SEQUENCE</scope>
    <source>
        <strain evidence="1">CGMCC 1.15763</strain>
    </source>
</reference>
<reference evidence="1" key="2">
    <citation type="submission" date="2020-09" db="EMBL/GenBank/DDBJ databases">
        <authorList>
            <person name="Sun Q."/>
            <person name="Zhou Y."/>
        </authorList>
    </citation>
    <scope>NUCLEOTIDE SEQUENCE</scope>
    <source>
        <strain evidence="1">CGMCC 1.15763</strain>
    </source>
</reference>
<comment type="caution">
    <text evidence="1">The sequence shown here is derived from an EMBL/GenBank/DDBJ whole genome shotgun (WGS) entry which is preliminary data.</text>
</comment>
<dbReference type="AlphaFoldDB" id="A0A917HXU6"/>